<evidence type="ECO:0000256" key="13">
    <source>
        <dbReference type="RuleBase" id="RU364061"/>
    </source>
</evidence>
<evidence type="ECO:0000313" key="16">
    <source>
        <dbReference type="Proteomes" id="UP000005447"/>
    </source>
</evidence>
<reference evidence="15" key="3">
    <citation type="submission" date="2025-09" db="UniProtKB">
        <authorList>
            <consortium name="Ensembl"/>
        </authorList>
    </citation>
    <scope>IDENTIFICATION</scope>
    <source>
        <strain evidence="15">2N</strain>
    </source>
</reference>
<reference evidence="16" key="1">
    <citation type="journal article" date="2011" name="Nature">
        <title>A high-resolution map of human evolutionary constraint using 29 mammals.</title>
        <authorList>
            <person name="Lindblad-Toh K."/>
            <person name="Garber M."/>
            <person name="Zuk O."/>
            <person name="Lin M.F."/>
            <person name="Parker B.J."/>
            <person name="Washietl S."/>
            <person name="Kheradpour P."/>
            <person name="Ernst J."/>
            <person name="Jordan G."/>
            <person name="Mauceli E."/>
            <person name="Ward L.D."/>
            <person name="Lowe C.B."/>
            <person name="Holloway A.K."/>
            <person name="Clamp M."/>
            <person name="Gnerre S."/>
            <person name="Alfoldi J."/>
            <person name="Beal K."/>
            <person name="Chang J."/>
            <person name="Clawson H."/>
            <person name="Cuff J."/>
            <person name="Di Palma F."/>
            <person name="Fitzgerald S."/>
            <person name="Flicek P."/>
            <person name="Guttman M."/>
            <person name="Hubisz M.J."/>
            <person name="Jaffe D.B."/>
            <person name="Jungreis I."/>
            <person name="Kent W.J."/>
            <person name="Kostka D."/>
            <person name="Lara M."/>
            <person name="Martins A.L."/>
            <person name="Massingham T."/>
            <person name="Moltke I."/>
            <person name="Raney B.J."/>
            <person name="Rasmussen M.D."/>
            <person name="Robinson J."/>
            <person name="Stark A."/>
            <person name="Vilella A.J."/>
            <person name="Wen J."/>
            <person name="Xie X."/>
            <person name="Zody M.C."/>
            <person name="Baldwin J."/>
            <person name="Bloom T."/>
            <person name="Chin C.W."/>
            <person name="Heiman D."/>
            <person name="Nicol R."/>
            <person name="Nusbaum C."/>
            <person name="Young S."/>
            <person name="Wilkinson J."/>
            <person name="Worley K.C."/>
            <person name="Kovar C.L."/>
            <person name="Muzny D.M."/>
            <person name="Gibbs R.A."/>
            <person name="Cree A."/>
            <person name="Dihn H.H."/>
            <person name="Fowler G."/>
            <person name="Jhangiani S."/>
            <person name="Joshi V."/>
            <person name="Lee S."/>
            <person name="Lewis L.R."/>
            <person name="Nazareth L.V."/>
            <person name="Okwuonu G."/>
            <person name="Santibanez J."/>
            <person name="Warren W.C."/>
            <person name="Mardis E.R."/>
            <person name="Weinstock G.M."/>
            <person name="Wilson R.K."/>
            <person name="Delehaunty K."/>
            <person name="Dooling D."/>
            <person name="Fronik C."/>
            <person name="Fulton L."/>
            <person name="Fulton B."/>
            <person name="Graves T."/>
            <person name="Minx P."/>
            <person name="Sodergren E."/>
            <person name="Birney E."/>
            <person name="Margulies E.H."/>
            <person name="Herrero J."/>
            <person name="Green E.D."/>
            <person name="Haussler D."/>
            <person name="Siepel A."/>
            <person name="Goldman N."/>
            <person name="Pollard K.S."/>
            <person name="Pedersen J.S."/>
            <person name="Lander E.S."/>
            <person name="Kellis M."/>
        </authorList>
    </citation>
    <scope>NUCLEOTIDE SEQUENCE [LARGE SCALE GENOMIC DNA]</scope>
    <source>
        <strain evidence="16">2N</strain>
    </source>
</reference>
<keyword evidence="5 13" id="KW-0589">Pheromone response</keyword>
<dbReference type="InterPro" id="IPR017452">
    <property type="entry name" value="GPCR_Rhodpsn_7TM"/>
</dbReference>
<evidence type="ECO:0000256" key="1">
    <source>
        <dbReference type="ARBA" id="ARBA00003878"/>
    </source>
</evidence>
<keyword evidence="8 13" id="KW-0297">G-protein coupled receptor</keyword>
<dbReference type="FunCoup" id="H0VYZ0">
    <property type="interactions" value="44"/>
</dbReference>
<dbReference type="PANTHER" id="PTHR24062">
    <property type="entry name" value="VOMERONASAL TYPE-1 RECEPTOR"/>
    <property type="match status" value="1"/>
</dbReference>
<evidence type="ECO:0000256" key="4">
    <source>
        <dbReference type="ARBA" id="ARBA00022475"/>
    </source>
</evidence>
<keyword evidence="6 13" id="KW-0812">Transmembrane</keyword>
<dbReference type="InParanoid" id="H0VYZ0"/>
<evidence type="ECO:0000256" key="9">
    <source>
        <dbReference type="ARBA" id="ARBA00023136"/>
    </source>
</evidence>
<dbReference type="Proteomes" id="UP000005447">
    <property type="component" value="Unassembled WGS sequence"/>
</dbReference>
<feature type="transmembrane region" description="Helical" evidence="13">
    <location>
        <begin position="53"/>
        <end position="74"/>
    </location>
</feature>
<evidence type="ECO:0000256" key="2">
    <source>
        <dbReference type="ARBA" id="ARBA00004651"/>
    </source>
</evidence>
<evidence type="ECO:0000256" key="10">
    <source>
        <dbReference type="ARBA" id="ARBA00023170"/>
    </source>
</evidence>
<evidence type="ECO:0000256" key="3">
    <source>
        <dbReference type="ARBA" id="ARBA00010663"/>
    </source>
</evidence>
<dbReference type="FunFam" id="1.20.1070.10:FF:000033">
    <property type="entry name" value="Vomeronasal type-1 receptor"/>
    <property type="match status" value="1"/>
</dbReference>
<keyword evidence="12 13" id="KW-0807">Transducer</keyword>
<feature type="transmembrane region" description="Helical" evidence="13">
    <location>
        <begin position="241"/>
        <end position="259"/>
    </location>
</feature>
<evidence type="ECO:0000256" key="11">
    <source>
        <dbReference type="ARBA" id="ARBA00023180"/>
    </source>
</evidence>
<organism evidence="15 16">
    <name type="scientific">Cavia porcellus</name>
    <name type="common">Guinea pig</name>
    <dbReference type="NCBI Taxonomy" id="10141"/>
    <lineage>
        <taxon>Eukaryota</taxon>
        <taxon>Metazoa</taxon>
        <taxon>Chordata</taxon>
        <taxon>Craniata</taxon>
        <taxon>Vertebrata</taxon>
        <taxon>Euteleostomi</taxon>
        <taxon>Mammalia</taxon>
        <taxon>Eutheria</taxon>
        <taxon>Euarchontoglires</taxon>
        <taxon>Glires</taxon>
        <taxon>Rodentia</taxon>
        <taxon>Hystricomorpha</taxon>
        <taxon>Caviidae</taxon>
        <taxon>Cavia</taxon>
    </lineage>
</organism>
<keyword evidence="9 13" id="KW-0472">Membrane</keyword>
<feature type="transmembrane region" description="Helical" evidence="13">
    <location>
        <begin position="139"/>
        <end position="167"/>
    </location>
</feature>
<sequence>MSLFLSASSNVMLCIDLLQGIIFFSLTGLGIWGNTFLFVRYVYTFVMSSEKKVIDFIIIHLVFSNAIIIYSNGIRDIAPVFRFRNFLGSAGCKTVVYLGRVARGLSICTTCLLSVVQAMTISPSTTLWGKLKPRTAWQVLPYLLLCWVINLPISSNLLFYVTAVGGVNRSTIRAYGGHCFLLASRHTVRWLFLCLMALRDVLFQGVMGWSSGHMAFRLYEHHKRVLYLHSSRLVVSSSPEIRATVNILVLMTCFLFFFWTDFMFSFYLGFMVAHGVALLYVKFFLELGYAVLSPFVLRSRDGCGAKAQNAH</sequence>
<dbReference type="Pfam" id="PF03402">
    <property type="entry name" value="V1R"/>
    <property type="match status" value="1"/>
</dbReference>
<name>H0VYZ0_CAVPO</name>
<comment type="function">
    <text evidence="1">Putative pheromone receptor.</text>
</comment>
<dbReference type="PROSITE" id="PS50262">
    <property type="entry name" value="G_PROTEIN_RECEP_F1_2"/>
    <property type="match status" value="1"/>
</dbReference>
<keyword evidence="7 13" id="KW-1133">Transmembrane helix</keyword>
<keyword evidence="4 13" id="KW-1003">Cell membrane</keyword>
<dbReference type="EMBL" id="AAKN02051735">
    <property type="status" value="NOT_ANNOTATED_CDS"/>
    <property type="molecule type" value="Genomic_DNA"/>
</dbReference>
<evidence type="ECO:0000313" key="15">
    <source>
        <dbReference type="Ensembl" id="ENSCPOP00000015922.2"/>
    </source>
</evidence>
<gene>
    <name evidence="15" type="primary">Cavporv1r654</name>
</gene>
<feature type="transmembrane region" description="Helical" evidence="13">
    <location>
        <begin position="12"/>
        <end position="33"/>
    </location>
</feature>
<accession>H0VYZ0</accession>
<dbReference type="InterPro" id="IPR004072">
    <property type="entry name" value="Vmron_rcpt_1"/>
</dbReference>
<dbReference type="Gene3D" id="1.20.1070.10">
    <property type="entry name" value="Rhodopsin 7-helix transmembrane proteins"/>
    <property type="match status" value="1"/>
</dbReference>
<comment type="subcellular location">
    <subcellularLocation>
        <location evidence="2 13">Cell membrane</location>
        <topology evidence="2 13">Multi-pass membrane protein</topology>
    </subcellularLocation>
</comment>
<dbReference type="VEuPathDB" id="HostDB:ENSCPOG00000022083"/>
<dbReference type="AlphaFoldDB" id="H0VYZ0"/>
<dbReference type="HOGENOM" id="CLU_058641_0_1_1"/>
<feature type="domain" description="G-protein coupled receptors family 1 profile" evidence="14">
    <location>
        <begin position="33"/>
        <end position="297"/>
    </location>
</feature>
<dbReference type="GeneTree" id="ENSGT01030000234553"/>
<dbReference type="GO" id="GO:0007606">
    <property type="term" value="P:sensory perception of chemical stimulus"/>
    <property type="evidence" value="ECO:0007669"/>
    <property type="project" value="UniProtKB-ARBA"/>
</dbReference>
<dbReference type="SUPFAM" id="SSF81321">
    <property type="entry name" value="Family A G protein-coupled receptor-like"/>
    <property type="match status" value="1"/>
</dbReference>
<keyword evidence="10 13" id="KW-0675">Receptor</keyword>
<dbReference type="GO" id="GO:0019236">
    <property type="term" value="P:response to pheromone"/>
    <property type="evidence" value="ECO:0007669"/>
    <property type="project" value="UniProtKB-KW"/>
</dbReference>
<proteinExistence type="inferred from homology"/>
<evidence type="ECO:0000259" key="14">
    <source>
        <dbReference type="PROSITE" id="PS50262"/>
    </source>
</evidence>
<evidence type="ECO:0000256" key="6">
    <source>
        <dbReference type="ARBA" id="ARBA00022692"/>
    </source>
</evidence>
<dbReference type="Ensembl" id="ENSCPOT00000025529.2">
    <property type="protein sequence ID" value="ENSCPOP00000015922.2"/>
    <property type="gene ID" value="ENSCPOG00000022083.2"/>
</dbReference>
<feature type="transmembrane region" description="Helical" evidence="13">
    <location>
        <begin position="95"/>
        <end position="119"/>
    </location>
</feature>
<keyword evidence="16" id="KW-1185">Reference proteome</keyword>
<dbReference type="GO" id="GO:0005886">
    <property type="term" value="C:plasma membrane"/>
    <property type="evidence" value="ECO:0007669"/>
    <property type="project" value="UniProtKB-SubCell"/>
</dbReference>
<evidence type="ECO:0000256" key="7">
    <source>
        <dbReference type="ARBA" id="ARBA00022989"/>
    </source>
</evidence>
<evidence type="ECO:0000256" key="5">
    <source>
        <dbReference type="ARBA" id="ARBA00022507"/>
    </source>
</evidence>
<evidence type="ECO:0000256" key="8">
    <source>
        <dbReference type="ARBA" id="ARBA00023040"/>
    </source>
</evidence>
<evidence type="ECO:0000256" key="12">
    <source>
        <dbReference type="ARBA" id="ARBA00023224"/>
    </source>
</evidence>
<dbReference type="OMA" id="NEMTLCA"/>
<keyword evidence="11" id="KW-0325">Glycoprotein</keyword>
<reference evidence="15" key="2">
    <citation type="submission" date="2025-08" db="UniProtKB">
        <authorList>
            <consortium name="Ensembl"/>
        </authorList>
    </citation>
    <scope>IDENTIFICATION</scope>
    <source>
        <strain evidence="15">2N</strain>
    </source>
</reference>
<dbReference type="GO" id="GO:0016503">
    <property type="term" value="F:pheromone receptor activity"/>
    <property type="evidence" value="ECO:0007669"/>
    <property type="project" value="InterPro"/>
</dbReference>
<dbReference type="eggNOG" id="ENOG502SPYM">
    <property type="taxonomic scope" value="Eukaryota"/>
</dbReference>
<protein>
    <recommendedName>
        <fullName evidence="13">Vomeronasal type-1 receptor</fullName>
    </recommendedName>
</protein>
<comment type="similarity">
    <text evidence="3 13">Belongs to the G-protein coupled receptor 1 family.</text>
</comment>